<sequence>MCSAFSQIAHADYQQLDTVAVTAATQTESSLDQLPVSVEVITAAQIEQQAAVTLRDILQYSGVFFNPSAGNVSSDNGQFSIRGVSSKGSLLLMNGRRIGTEFTKAYDANRIPAAAIERIEIIKGPMAALYGSDALGGVINIITKKPVDGFESSLSLSHGANQHGNGEKTQFETSVRGQQKATGYSAWFSALKTGDYSETETAQVRVPIGNQQGVQSKPSESNLRINPNNNMACGQGDNCAAAFSQPIGDLINDSYALPVYYRDPSEIINIGGEINHQLNADLALNFSLAYMHEQRNTQGISNVYASNYISGQNGALNFANIPYAQALTNQRVDLGIGAKWQVRDDLQLQWQSSLSHYDKQDQITSLLWQEMGYASQAASASLSGDGTVQAVQHSLNATWQANTEHRILMGAEYFADRRDAAFFAEDGSMSTIEQDSSGIFAQHEWQITPQANLIYGLRYDDTSAAGEATTAHVGSSYQFMPALTLRARYAQGFRAPDSQENFINRYNPQGKRFVGAQVVDSSIGKQAFDLEAEQSENIEVGIRGFGSNWQYDLALFYTEIENNILREQTANYISFRNASKVTLKGLDFSAMQHLNKKLSWDLAFNLLDSYDKDSQRKLDYTPDIQIGLGLKYQVTPDFSTQLRARYVGQQNYSETVQGQTVVTQADAYTPVDLKFNYALAEVDLFAGIDNLLKTDIDPALGNDIGRYFYAGIRWYIH</sequence>
<evidence type="ECO:0000256" key="1">
    <source>
        <dbReference type="ARBA" id="ARBA00004571"/>
    </source>
</evidence>
<organism evidence="15 16">
    <name type="scientific">Thiomicrorhabdus marina</name>
    <dbReference type="NCBI Taxonomy" id="2818442"/>
    <lineage>
        <taxon>Bacteria</taxon>
        <taxon>Pseudomonadati</taxon>
        <taxon>Pseudomonadota</taxon>
        <taxon>Gammaproteobacteria</taxon>
        <taxon>Thiotrichales</taxon>
        <taxon>Piscirickettsiaceae</taxon>
        <taxon>Thiomicrorhabdus</taxon>
    </lineage>
</organism>
<keyword evidence="4 11" id="KW-1134">Transmembrane beta strand</keyword>
<keyword evidence="5 11" id="KW-0812">Transmembrane</keyword>
<evidence type="ECO:0000259" key="13">
    <source>
        <dbReference type="Pfam" id="PF00593"/>
    </source>
</evidence>
<keyword evidence="10 11" id="KW-0998">Cell outer membrane</keyword>
<evidence type="ECO:0000313" key="15">
    <source>
        <dbReference type="EMBL" id="MBO1927051.1"/>
    </source>
</evidence>
<evidence type="ECO:0000256" key="10">
    <source>
        <dbReference type="ARBA" id="ARBA00023237"/>
    </source>
</evidence>
<keyword evidence="16" id="KW-1185">Reference proteome</keyword>
<keyword evidence="6" id="KW-0732">Signal</keyword>
<dbReference type="Pfam" id="PF00593">
    <property type="entry name" value="TonB_dep_Rec_b-barrel"/>
    <property type="match status" value="1"/>
</dbReference>
<evidence type="ECO:0000256" key="11">
    <source>
        <dbReference type="PROSITE-ProRule" id="PRU01360"/>
    </source>
</evidence>
<evidence type="ECO:0000256" key="8">
    <source>
        <dbReference type="ARBA" id="ARBA00023136"/>
    </source>
</evidence>
<dbReference type="InterPro" id="IPR012910">
    <property type="entry name" value="Plug_dom"/>
</dbReference>
<dbReference type="PANTHER" id="PTHR30069:SF29">
    <property type="entry name" value="HEMOGLOBIN AND HEMOGLOBIN-HAPTOGLOBIN-BINDING PROTEIN 1-RELATED"/>
    <property type="match status" value="1"/>
</dbReference>
<dbReference type="InterPro" id="IPR037066">
    <property type="entry name" value="Plug_dom_sf"/>
</dbReference>
<dbReference type="PROSITE" id="PS52016">
    <property type="entry name" value="TONB_DEPENDENT_REC_3"/>
    <property type="match status" value="1"/>
</dbReference>
<dbReference type="InterPro" id="IPR036942">
    <property type="entry name" value="Beta-barrel_TonB_sf"/>
</dbReference>
<evidence type="ECO:0000256" key="7">
    <source>
        <dbReference type="ARBA" id="ARBA00023077"/>
    </source>
</evidence>
<keyword evidence="7 12" id="KW-0798">TonB box</keyword>
<dbReference type="Pfam" id="PF07715">
    <property type="entry name" value="Plug"/>
    <property type="match status" value="1"/>
</dbReference>
<dbReference type="Proteomes" id="UP000664835">
    <property type="component" value="Unassembled WGS sequence"/>
</dbReference>
<evidence type="ECO:0000256" key="6">
    <source>
        <dbReference type="ARBA" id="ARBA00022729"/>
    </source>
</evidence>
<gene>
    <name evidence="15" type="ORF">J3998_05625</name>
</gene>
<dbReference type="Gene3D" id="2.40.170.20">
    <property type="entry name" value="TonB-dependent receptor, beta-barrel domain"/>
    <property type="match status" value="1"/>
</dbReference>
<dbReference type="PANTHER" id="PTHR30069">
    <property type="entry name" value="TONB-DEPENDENT OUTER MEMBRANE RECEPTOR"/>
    <property type="match status" value="1"/>
</dbReference>
<keyword evidence="3 11" id="KW-0813">Transport</keyword>
<feature type="domain" description="TonB-dependent receptor plug" evidence="14">
    <location>
        <begin position="32"/>
        <end position="138"/>
    </location>
</feature>
<feature type="domain" description="TonB-dependent receptor-like beta-barrel" evidence="13">
    <location>
        <begin position="303"/>
        <end position="691"/>
    </location>
</feature>
<evidence type="ECO:0000256" key="5">
    <source>
        <dbReference type="ARBA" id="ARBA00022692"/>
    </source>
</evidence>
<evidence type="ECO:0000256" key="4">
    <source>
        <dbReference type="ARBA" id="ARBA00022452"/>
    </source>
</evidence>
<comment type="subcellular location">
    <subcellularLocation>
        <location evidence="1 11">Cell outer membrane</location>
        <topology evidence="1 11">Multi-pass membrane protein</topology>
    </subcellularLocation>
</comment>
<comment type="similarity">
    <text evidence="2">Belongs to the TonB-dependent receptor family. Hemoglobin/haptoglobin binding protein subfamily.</text>
</comment>
<evidence type="ECO:0000259" key="14">
    <source>
        <dbReference type="Pfam" id="PF07715"/>
    </source>
</evidence>
<name>A0ABS3Q437_9GAMM</name>
<comment type="caution">
    <text evidence="15">The sequence shown here is derived from an EMBL/GenBank/DDBJ whole genome shotgun (WGS) entry which is preliminary data.</text>
</comment>
<evidence type="ECO:0000256" key="2">
    <source>
        <dbReference type="ARBA" id="ARBA00008143"/>
    </source>
</evidence>
<proteinExistence type="inferred from homology"/>
<dbReference type="InterPro" id="IPR000531">
    <property type="entry name" value="Beta-barrel_TonB"/>
</dbReference>
<evidence type="ECO:0000256" key="3">
    <source>
        <dbReference type="ARBA" id="ARBA00022448"/>
    </source>
</evidence>
<keyword evidence="9 15" id="KW-0675">Receptor</keyword>
<dbReference type="InterPro" id="IPR039426">
    <property type="entry name" value="TonB-dep_rcpt-like"/>
</dbReference>
<dbReference type="CDD" id="cd01347">
    <property type="entry name" value="ligand_gated_channel"/>
    <property type="match status" value="1"/>
</dbReference>
<keyword evidence="8 11" id="KW-0472">Membrane</keyword>
<dbReference type="EMBL" id="JAGETV010000007">
    <property type="protein sequence ID" value="MBO1927051.1"/>
    <property type="molecule type" value="Genomic_DNA"/>
</dbReference>
<evidence type="ECO:0000256" key="9">
    <source>
        <dbReference type="ARBA" id="ARBA00023170"/>
    </source>
</evidence>
<evidence type="ECO:0000256" key="12">
    <source>
        <dbReference type="RuleBase" id="RU003357"/>
    </source>
</evidence>
<protein>
    <submittedName>
        <fullName evidence="15">TonB-dependent receptor</fullName>
    </submittedName>
</protein>
<accession>A0ABS3Q437</accession>
<dbReference type="Gene3D" id="2.170.130.10">
    <property type="entry name" value="TonB-dependent receptor, plug domain"/>
    <property type="match status" value="1"/>
</dbReference>
<evidence type="ECO:0000313" key="16">
    <source>
        <dbReference type="Proteomes" id="UP000664835"/>
    </source>
</evidence>
<dbReference type="RefSeq" id="WP_208148501.1">
    <property type="nucleotide sequence ID" value="NZ_JAGETV010000007.1"/>
</dbReference>
<dbReference type="SUPFAM" id="SSF56935">
    <property type="entry name" value="Porins"/>
    <property type="match status" value="1"/>
</dbReference>
<reference evidence="15 16" key="1">
    <citation type="submission" date="2021-03" db="EMBL/GenBank/DDBJ databases">
        <title>Thiomicrorhabdus sp.nov.,novel sulfur-oxidizing bacteria isolated from coastal sediment.</title>
        <authorList>
            <person name="Liu X."/>
        </authorList>
    </citation>
    <scope>NUCLEOTIDE SEQUENCE [LARGE SCALE GENOMIC DNA]</scope>
    <source>
        <strain evidence="15 16">6S2-11</strain>
    </source>
</reference>